<reference evidence="1" key="1">
    <citation type="submission" date="2014-09" db="EMBL/GenBank/DDBJ databases">
        <authorList>
            <person name="Magalhaes I.L.F."/>
            <person name="Oliveira U."/>
            <person name="Santos F.R."/>
            <person name="Vidigal T.H.D.A."/>
            <person name="Brescovit A.D."/>
            <person name="Santos A.J."/>
        </authorList>
    </citation>
    <scope>NUCLEOTIDE SEQUENCE</scope>
    <source>
        <tissue evidence="1">Shoot tissue taken approximately 20 cm above the soil surface</tissue>
    </source>
</reference>
<proteinExistence type="predicted"/>
<name>A0A0A9C5T7_ARUDO</name>
<dbReference type="EMBL" id="GBRH01226276">
    <property type="protein sequence ID" value="JAD71619.1"/>
    <property type="molecule type" value="Transcribed_RNA"/>
</dbReference>
<accession>A0A0A9C5T7</accession>
<reference evidence="1" key="2">
    <citation type="journal article" date="2015" name="Data Brief">
        <title>Shoot transcriptome of the giant reed, Arundo donax.</title>
        <authorList>
            <person name="Barrero R.A."/>
            <person name="Guerrero F.D."/>
            <person name="Moolhuijzen P."/>
            <person name="Goolsby J.A."/>
            <person name="Tidwell J."/>
            <person name="Bellgard S.E."/>
            <person name="Bellgard M.I."/>
        </authorList>
    </citation>
    <scope>NUCLEOTIDE SEQUENCE</scope>
    <source>
        <tissue evidence="1">Shoot tissue taken approximately 20 cm above the soil surface</tissue>
    </source>
</reference>
<sequence length="23" mass="2774">MFNQTFQLEAILALYRIRSTNFP</sequence>
<dbReference type="AlphaFoldDB" id="A0A0A9C5T7"/>
<evidence type="ECO:0000313" key="1">
    <source>
        <dbReference type="EMBL" id="JAD71619.1"/>
    </source>
</evidence>
<protein>
    <submittedName>
        <fullName evidence="1">Uncharacterized protein</fullName>
    </submittedName>
</protein>
<organism evidence="1">
    <name type="scientific">Arundo donax</name>
    <name type="common">Giant reed</name>
    <name type="synonym">Donax arundinaceus</name>
    <dbReference type="NCBI Taxonomy" id="35708"/>
    <lineage>
        <taxon>Eukaryota</taxon>
        <taxon>Viridiplantae</taxon>
        <taxon>Streptophyta</taxon>
        <taxon>Embryophyta</taxon>
        <taxon>Tracheophyta</taxon>
        <taxon>Spermatophyta</taxon>
        <taxon>Magnoliopsida</taxon>
        <taxon>Liliopsida</taxon>
        <taxon>Poales</taxon>
        <taxon>Poaceae</taxon>
        <taxon>PACMAD clade</taxon>
        <taxon>Arundinoideae</taxon>
        <taxon>Arundineae</taxon>
        <taxon>Arundo</taxon>
    </lineage>
</organism>